<reference evidence="3" key="1">
    <citation type="submission" date="2025-08" db="UniProtKB">
        <authorList>
            <consortium name="RefSeq"/>
        </authorList>
    </citation>
    <scope>IDENTIFICATION</scope>
    <source>
        <tissue evidence="3">Blood</tissue>
    </source>
</reference>
<proteinExistence type="predicted"/>
<feature type="domain" description="Golgin subfamily A conserved" evidence="1">
    <location>
        <begin position="3"/>
        <end position="70"/>
    </location>
</feature>
<evidence type="ECO:0000259" key="1">
    <source>
        <dbReference type="Pfam" id="PF15070"/>
    </source>
</evidence>
<keyword evidence="2" id="KW-1185">Reference proteome</keyword>
<dbReference type="GeneID" id="116544991"/>
<dbReference type="RefSeq" id="XP_032127477.1">
    <property type="nucleotide sequence ID" value="XM_032271586.1"/>
</dbReference>
<evidence type="ECO:0000313" key="3">
    <source>
        <dbReference type="RefSeq" id="XP_032127477.1"/>
    </source>
</evidence>
<evidence type="ECO:0000313" key="2">
    <source>
        <dbReference type="Proteomes" id="UP000504640"/>
    </source>
</evidence>
<organism evidence="2 3">
    <name type="scientific">Sapajus apella</name>
    <name type="common">Brown-capped capuchin</name>
    <name type="synonym">Cebus apella</name>
    <dbReference type="NCBI Taxonomy" id="9515"/>
    <lineage>
        <taxon>Eukaryota</taxon>
        <taxon>Metazoa</taxon>
        <taxon>Chordata</taxon>
        <taxon>Craniata</taxon>
        <taxon>Vertebrata</taxon>
        <taxon>Euteleostomi</taxon>
        <taxon>Mammalia</taxon>
        <taxon>Eutheria</taxon>
        <taxon>Euarchontoglires</taxon>
        <taxon>Primates</taxon>
        <taxon>Haplorrhini</taxon>
        <taxon>Platyrrhini</taxon>
        <taxon>Cebidae</taxon>
        <taxon>Cebinae</taxon>
        <taxon>Sapajus</taxon>
    </lineage>
</organism>
<name>A0A6J3HC88_SAPAP</name>
<gene>
    <name evidence="3" type="primary">LOC116544991</name>
</gene>
<dbReference type="AlphaFoldDB" id="A0A6J3HC88"/>
<dbReference type="Pfam" id="PF15070">
    <property type="entry name" value="GOLGA2L5"/>
    <property type="match status" value="1"/>
</dbReference>
<accession>A0A6J3HC88</accession>
<sequence length="82" mass="9622">MLKMAGEVEIFKMEKRQDAIKIEELKGSLAHLQNHPAEPPILKPPAGPSDLEKNLETETKYLRDKLREQERLQEAKMRLWEQ</sequence>
<protein>
    <submittedName>
        <fullName evidence="3">Golgin subfamily A member 8T-like</fullName>
    </submittedName>
</protein>
<dbReference type="InterPro" id="IPR043976">
    <property type="entry name" value="GOLGA_cons_dom"/>
</dbReference>
<dbReference type="Proteomes" id="UP000504640">
    <property type="component" value="Unplaced"/>
</dbReference>